<feature type="compositionally biased region" description="Low complexity" evidence="1">
    <location>
        <begin position="141"/>
        <end position="175"/>
    </location>
</feature>
<feature type="region of interest" description="Disordered" evidence="1">
    <location>
        <begin position="138"/>
        <end position="266"/>
    </location>
</feature>
<reference evidence="2" key="1">
    <citation type="journal article" date="2020" name="Fungal Divers.">
        <title>Resolving the Mortierellaceae phylogeny through synthesis of multi-gene phylogenetics and phylogenomics.</title>
        <authorList>
            <person name="Vandepol N."/>
            <person name="Liber J."/>
            <person name="Desiro A."/>
            <person name="Na H."/>
            <person name="Kennedy M."/>
            <person name="Barry K."/>
            <person name="Grigoriev I.V."/>
            <person name="Miller A.N."/>
            <person name="O'Donnell K."/>
            <person name="Stajich J.E."/>
            <person name="Bonito G."/>
        </authorList>
    </citation>
    <scope>NUCLEOTIDE SEQUENCE</scope>
    <source>
        <strain evidence="2">KOD1015</strain>
    </source>
</reference>
<proteinExistence type="predicted"/>
<evidence type="ECO:0000313" key="3">
    <source>
        <dbReference type="Proteomes" id="UP000780801"/>
    </source>
</evidence>
<feature type="compositionally biased region" description="Low complexity" evidence="1">
    <location>
        <begin position="46"/>
        <end position="68"/>
    </location>
</feature>
<feature type="region of interest" description="Disordered" evidence="1">
    <location>
        <begin position="1"/>
        <end position="121"/>
    </location>
</feature>
<dbReference type="EMBL" id="JAABOA010007340">
    <property type="protein sequence ID" value="KAF9544132.1"/>
    <property type="molecule type" value="Genomic_DNA"/>
</dbReference>
<accession>A0A9P6F7A5</accession>
<evidence type="ECO:0000256" key="1">
    <source>
        <dbReference type="SAM" id="MobiDB-lite"/>
    </source>
</evidence>
<gene>
    <name evidence="2" type="ORF">BGW38_009743</name>
</gene>
<keyword evidence="3" id="KW-1185">Reference proteome</keyword>
<name>A0A9P6F7A5_9FUNG</name>
<feature type="non-terminal residue" evidence="2">
    <location>
        <position position="266"/>
    </location>
</feature>
<sequence length="266" mass="26897">TENMAMQLDPAEDTAAQESPDSVAMDISPPDHQVVSSSTTAPMDISHTSNAGSTSSSGPGVPQQSPSSAFLMAPSPPAFANSFGVSSTPHPISSPANSRSSPSQQLHHVPPVSPSSSGHHMGQMIQNFVRNIAIPHRNRSRTNSSSAASPTSANGASGDVFGKTLVLTPPTTTLLSGGRHELGAVSEMDGEPGSPIEGSESGHYRSHSGHHSHMHGAGSGSGSSNQGGDDHSTSSRSSSHSRGEIMTAGAPTGAAGRSQEVAAEAL</sequence>
<feature type="non-terminal residue" evidence="2">
    <location>
        <position position="1"/>
    </location>
</feature>
<evidence type="ECO:0000313" key="2">
    <source>
        <dbReference type="EMBL" id="KAF9544132.1"/>
    </source>
</evidence>
<dbReference type="AlphaFoldDB" id="A0A9P6F7A5"/>
<organism evidence="2 3">
    <name type="scientific">Lunasporangiospora selenospora</name>
    <dbReference type="NCBI Taxonomy" id="979761"/>
    <lineage>
        <taxon>Eukaryota</taxon>
        <taxon>Fungi</taxon>
        <taxon>Fungi incertae sedis</taxon>
        <taxon>Mucoromycota</taxon>
        <taxon>Mortierellomycotina</taxon>
        <taxon>Mortierellomycetes</taxon>
        <taxon>Mortierellales</taxon>
        <taxon>Mortierellaceae</taxon>
        <taxon>Lunasporangiospora</taxon>
    </lineage>
</organism>
<dbReference type="Proteomes" id="UP000780801">
    <property type="component" value="Unassembled WGS sequence"/>
</dbReference>
<protein>
    <submittedName>
        <fullName evidence="2">Uncharacterized protein</fullName>
    </submittedName>
</protein>
<feature type="compositionally biased region" description="Basic residues" evidence="1">
    <location>
        <begin position="204"/>
        <end position="214"/>
    </location>
</feature>
<feature type="compositionally biased region" description="Low complexity" evidence="1">
    <location>
        <begin position="91"/>
        <end position="120"/>
    </location>
</feature>
<comment type="caution">
    <text evidence="2">The sequence shown here is derived from an EMBL/GenBank/DDBJ whole genome shotgun (WGS) entry which is preliminary data.</text>
</comment>